<organism evidence="1 2">
    <name type="scientific">Fusobacterium animalis</name>
    <dbReference type="NCBI Taxonomy" id="76859"/>
    <lineage>
        <taxon>Bacteria</taxon>
        <taxon>Fusobacteriati</taxon>
        <taxon>Fusobacteriota</taxon>
        <taxon>Fusobacteriia</taxon>
        <taxon>Fusobacteriales</taxon>
        <taxon>Fusobacteriaceae</taxon>
        <taxon>Fusobacterium</taxon>
    </lineage>
</organism>
<accession>A0A2B7YYY1</accession>
<dbReference type="AlphaFoldDB" id="A0A2B7YYY1"/>
<dbReference type="SUPFAM" id="SSF88697">
    <property type="entry name" value="PUA domain-like"/>
    <property type="match status" value="1"/>
</dbReference>
<name>A0A2B7YYY1_9FUSO</name>
<proteinExistence type="predicted"/>
<dbReference type="Gene3D" id="2.30.130.30">
    <property type="entry name" value="Hypothetical protein"/>
    <property type="match status" value="1"/>
</dbReference>
<evidence type="ECO:0000313" key="2">
    <source>
        <dbReference type="Proteomes" id="UP000226179"/>
    </source>
</evidence>
<dbReference type="EMBL" id="NJGJ01000001">
    <property type="protein sequence ID" value="PGH25817.1"/>
    <property type="molecule type" value="Genomic_DNA"/>
</dbReference>
<evidence type="ECO:0000313" key="1">
    <source>
        <dbReference type="EMBL" id="PGH25817.1"/>
    </source>
</evidence>
<dbReference type="RefSeq" id="WP_158412391.1">
    <property type="nucleotide sequence ID" value="NZ_CP077150.1"/>
</dbReference>
<comment type="caution">
    <text evidence="1">The sequence shown here is derived from an EMBL/GenBank/DDBJ whole genome shotgun (WGS) entry which is preliminary data.</text>
</comment>
<dbReference type="Proteomes" id="UP000226179">
    <property type="component" value="Unassembled WGS sequence"/>
</dbReference>
<reference evidence="1 2" key="1">
    <citation type="submission" date="2017-06" db="EMBL/GenBank/DDBJ databases">
        <title>Draft genome sequence of Fusobacterium nucleatum subsp. animalis KCOM 1280 (=ChDC F318).</title>
        <authorList>
            <person name="Kook J.-K."/>
            <person name="Park S.-N."/>
            <person name="Lim Y.K."/>
            <person name="Roh H."/>
        </authorList>
    </citation>
    <scope>NUCLEOTIDE SEQUENCE [LARGE SCALE GENOMIC DNA]</scope>
    <source>
        <strain evidence="2">KCOM 1280 ( ChDC F318)</strain>
    </source>
</reference>
<sequence>MMKILISIKPKFVKKIFEGTKIFELRRKIFLKKINTVIIYESSPTKKIVGEFIIDRIISDTPNKIYQKYNKYLGIDKENYFEYFKNTNIAYAIKIKKVIKYEKELTLADFNLERAPQSYQYIE</sequence>
<protein>
    <recommendedName>
        <fullName evidence="3">ASCH domain-containing protein</fullName>
    </recommendedName>
</protein>
<gene>
    <name evidence="1" type="ORF">RN90_10925</name>
</gene>
<dbReference type="InterPro" id="IPR015947">
    <property type="entry name" value="PUA-like_sf"/>
</dbReference>
<evidence type="ECO:0008006" key="3">
    <source>
        <dbReference type="Google" id="ProtNLM"/>
    </source>
</evidence>